<dbReference type="InterPro" id="IPR016024">
    <property type="entry name" value="ARM-type_fold"/>
</dbReference>
<dbReference type="GO" id="GO:0070830">
    <property type="term" value="P:bicellular tight junction assembly"/>
    <property type="evidence" value="ECO:0007669"/>
    <property type="project" value="TreeGrafter"/>
</dbReference>
<evidence type="ECO:0000259" key="4">
    <source>
        <dbReference type="Pfam" id="PF12612"/>
    </source>
</evidence>
<dbReference type="GO" id="GO:0048487">
    <property type="term" value="F:beta-tubulin binding"/>
    <property type="evidence" value="ECO:0007669"/>
    <property type="project" value="InterPro"/>
</dbReference>
<evidence type="ECO:0000313" key="7">
    <source>
        <dbReference type="Proteomes" id="UP000694402"/>
    </source>
</evidence>
<accession>A0AAZ3PE12</accession>
<dbReference type="Pfam" id="PF25767">
    <property type="entry name" value="ARM_TBCD_2nd"/>
    <property type="match status" value="1"/>
</dbReference>
<evidence type="ECO:0000256" key="1">
    <source>
        <dbReference type="ARBA" id="ARBA00006853"/>
    </source>
</evidence>
<dbReference type="SUPFAM" id="SSF48371">
    <property type="entry name" value="ARM repeat"/>
    <property type="match status" value="1"/>
</dbReference>
<protein>
    <recommendedName>
        <fullName evidence="2">Tubulin-specific chaperone D</fullName>
    </recommendedName>
</protein>
<dbReference type="PANTHER" id="PTHR12658">
    <property type="entry name" value="BETA-TUBULIN COFACTOR D"/>
    <property type="match status" value="1"/>
</dbReference>
<dbReference type="GeneTree" id="ENSGT00390000017103"/>
<sequence>MAQTDMDSGEDGGGGGEPEVIAKASVLGGFTESTEIRALISSLPVVHESIVTLESAIERFLVIMDRYQEQPHLLDPHLEWMLNLLLELIRSEQSPPLLVHLGFKFLYIISKVRGYKIFMQLFPHEVADVQPVLDLLCRQDPRDPETWETRYMLLLWLSMTCLIPFDLSRLDGHLTSDPSQTREPIMDRILAVAKSYLMVTDKSRDAASVLVSKFVTRPDVKLKRLGDFLDWSLTTISQASDQTMGGTVILDGALQSLCYHGTSVCVCSSAPVVLQCLDQCHVAESSQAMLRKLGVKLVQRLGLTFLKPRLAKWRYQRGSRSLAANLSLSQSGSTVKAVSPDMETQSQEEDYDIPEEVENVIEQLLGGLKDKETIVRWSAAKGIGRVTGRLPRELADEVVGSVLDCFSFQETDNAWHGGCLALAELGRRGLLVPSRLPDVVPLILKALVYDEKRGACSVGSNVRDAACYVCWAFARAYEPTELKPFVTQIACALVITAVFDRNVNCRRAASGTFPYGIDIVVAADYFAVGNLNNCYLSISVYIASFPEYTRPMIDHLVAMKINHWDGVIRQLATKALHNLTPQAPDYMSTTVMPQLLPIALGIDLHSRHGAILASAEISHALYKLANQNNSCVLSVSCLCPVCVLSVSCLCRGFGGELMRPAVCSLIENMSVSKMPFKDDPVITGWQWLIDDTLKSLHLISPGPRDGIKEAAVSALAALCEQYYQPQPGMADPQMQEVLVSQYIAGLKSTEVLTRCGSALALGSLPRFMIHGKLHQVLYTCYQREVCFTEARRDAAKAMAQVCVTAGVSAQGGSDSVVCEGNVSAVYRALLDCMTDYTLDSRGDVGAWVREAAMTSLMEVTLCVVGTAPQLLSPGLVNGMMCSLAQQSAEKIDRYRAHAGSVFVRLLHSNNPAVPHIPHREELLAIFPTEGAEGLNWNAPSQAFPHITQLLRLPQYQYHTLLGLTVSVGGLTESTVRVCSPVSLCVCGVCCSCSSVSVYMCLCVYFLLWCVCCSVPVARCQWCLQLCVCSSVSVALCL</sequence>
<comment type="similarity">
    <text evidence="1">Belongs to the TBCD family.</text>
</comment>
<reference evidence="7" key="1">
    <citation type="journal article" date="2018" name="PLoS ONE">
        <title>Chinook salmon (Oncorhynchus tshawytscha) genome and transcriptome.</title>
        <authorList>
            <person name="Christensen K.A."/>
            <person name="Leong J.S."/>
            <person name="Sakhrani D."/>
            <person name="Biagi C.A."/>
            <person name="Minkley D.R."/>
            <person name="Withler R.E."/>
            <person name="Rondeau E.B."/>
            <person name="Koop B.F."/>
            <person name="Devlin R.H."/>
        </authorList>
    </citation>
    <scope>NUCLEOTIDE SEQUENCE [LARGE SCALE GENOMIC DNA]</scope>
</reference>
<feature type="domain" description="Tubulin-folding cofactor D ARM repeats" evidence="5">
    <location>
        <begin position="290"/>
        <end position="513"/>
    </location>
</feature>
<keyword evidence="7" id="KW-1185">Reference proteome</keyword>
<evidence type="ECO:0000256" key="2">
    <source>
        <dbReference type="ARBA" id="ARBA00015003"/>
    </source>
</evidence>
<dbReference type="Gene3D" id="1.25.10.10">
    <property type="entry name" value="Leucine-rich Repeat Variant"/>
    <property type="match status" value="2"/>
</dbReference>
<evidence type="ECO:0000313" key="6">
    <source>
        <dbReference type="Ensembl" id="ENSOTSP00005114710.1"/>
    </source>
</evidence>
<dbReference type="InterPro" id="IPR011989">
    <property type="entry name" value="ARM-like"/>
</dbReference>
<dbReference type="Pfam" id="PF12612">
    <property type="entry name" value="TFCD_C"/>
    <property type="match status" value="1"/>
</dbReference>
<organism evidence="6 7">
    <name type="scientific">Oncorhynchus tshawytscha</name>
    <name type="common">Chinook salmon</name>
    <name type="synonym">Salmo tshawytscha</name>
    <dbReference type="NCBI Taxonomy" id="74940"/>
    <lineage>
        <taxon>Eukaryota</taxon>
        <taxon>Metazoa</taxon>
        <taxon>Chordata</taxon>
        <taxon>Craniata</taxon>
        <taxon>Vertebrata</taxon>
        <taxon>Euteleostomi</taxon>
        <taxon>Actinopterygii</taxon>
        <taxon>Neopterygii</taxon>
        <taxon>Teleostei</taxon>
        <taxon>Protacanthopterygii</taxon>
        <taxon>Salmoniformes</taxon>
        <taxon>Salmonidae</taxon>
        <taxon>Salmoninae</taxon>
        <taxon>Oncorhynchus</taxon>
    </lineage>
</organism>
<dbReference type="Proteomes" id="UP000694402">
    <property type="component" value="Unassembled WGS sequence"/>
</dbReference>
<evidence type="ECO:0000256" key="3">
    <source>
        <dbReference type="ARBA" id="ARBA00023186"/>
    </source>
</evidence>
<name>A0AAZ3PE12_ONCTS</name>
<evidence type="ECO:0000259" key="5">
    <source>
        <dbReference type="Pfam" id="PF25767"/>
    </source>
</evidence>
<reference evidence="6" key="2">
    <citation type="submission" date="2025-08" db="UniProtKB">
        <authorList>
            <consortium name="Ensembl"/>
        </authorList>
    </citation>
    <scope>IDENTIFICATION</scope>
</reference>
<dbReference type="GO" id="GO:0000226">
    <property type="term" value="P:microtubule cytoskeleton organization"/>
    <property type="evidence" value="ECO:0007669"/>
    <property type="project" value="TreeGrafter"/>
</dbReference>
<proteinExistence type="inferred from homology"/>
<dbReference type="GO" id="GO:0007021">
    <property type="term" value="P:tubulin complex assembly"/>
    <property type="evidence" value="ECO:0007669"/>
    <property type="project" value="InterPro"/>
</dbReference>
<dbReference type="InterPro" id="IPR058033">
    <property type="entry name" value="ARM_TBCD_2nd"/>
</dbReference>
<dbReference type="GO" id="GO:0005096">
    <property type="term" value="F:GTPase activator activity"/>
    <property type="evidence" value="ECO:0007669"/>
    <property type="project" value="InterPro"/>
</dbReference>
<dbReference type="Ensembl" id="ENSOTST00005170954.1">
    <property type="protein sequence ID" value="ENSOTSP00005114710.1"/>
    <property type="gene ID" value="ENSOTSG00005060807.1"/>
</dbReference>
<dbReference type="GO" id="GO:0034333">
    <property type="term" value="P:adherens junction assembly"/>
    <property type="evidence" value="ECO:0007669"/>
    <property type="project" value="TreeGrafter"/>
</dbReference>
<dbReference type="GO" id="GO:0016328">
    <property type="term" value="C:lateral plasma membrane"/>
    <property type="evidence" value="ECO:0007669"/>
    <property type="project" value="TreeGrafter"/>
</dbReference>
<dbReference type="Pfam" id="PF23579">
    <property type="entry name" value="ARM_TBCD"/>
    <property type="match status" value="1"/>
</dbReference>
<dbReference type="GO" id="GO:0007023">
    <property type="term" value="P:post-chaperonin tubulin folding pathway"/>
    <property type="evidence" value="ECO:0007669"/>
    <property type="project" value="InterPro"/>
</dbReference>
<dbReference type="AlphaFoldDB" id="A0AAZ3PE12"/>
<feature type="domain" description="Tubulin-folding cofactor D C-terminal" evidence="4">
    <location>
        <begin position="879"/>
        <end position="979"/>
    </location>
</feature>
<gene>
    <name evidence="6" type="primary">TBCD</name>
</gene>
<dbReference type="PANTHER" id="PTHR12658:SF0">
    <property type="entry name" value="TUBULIN-SPECIFIC CHAPERONE D"/>
    <property type="match status" value="1"/>
</dbReference>
<dbReference type="InterPro" id="IPR033162">
    <property type="entry name" value="TBCD"/>
</dbReference>
<reference evidence="6" key="3">
    <citation type="submission" date="2025-09" db="UniProtKB">
        <authorList>
            <consortium name="Ensembl"/>
        </authorList>
    </citation>
    <scope>IDENTIFICATION</scope>
</reference>
<keyword evidence="3" id="KW-0143">Chaperone</keyword>
<dbReference type="InterPro" id="IPR022577">
    <property type="entry name" value="TBCD_C"/>
</dbReference>